<dbReference type="AlphaFoldDB" id="A0A368JVD6"/>
<sequence length="1118" mass="127379">MKRPVLNATKLGASLGAAALTSFIDPTGFSFIAKLLHSVGSDVIPNFVHQYLSNYDPEELLNYLNGSHELNHDIEKLMTASVPGALMLLKKKFLEEHSYDHADVEAVFKSLIDDAGIRPSKTTDQLNMLEDRDAWLSDITDYLFLGRDASDPLLIYLGTCFEAHFADCFKLVFTEGMKNPDDEKPLKAFLIKSLEGVIQQLNRLTQQSDENQAMQAVLLAEIQALRNEQNARSLSVARSYFESEFERVHEKLGKIYDLVLGIDQKIGKFADRQETALQTLDRIENKISPFIPKHLIKLPFEVNYFIGRENDLKNIDAQFGQNKVLLLMNGEGGIGKTTLAAHYYRNQEHAYQHLAFVVADKGIKTALLAALSGPLDLTFSEQEPEAQRFEKLMAKMATLPAPSLLVLDNANDLPDLEQTLYELAGSNFRTLVTTRVNPFDDWHFLQIDTLPETKAVALFCHHAKPASLFSDEEQKTLKALLQAIGYNTLVLTLLAKNYHENNYNRIKKYHLADLLHDLQTQGLLKVPKTRKVSSDYGHRYGLARAEPEVIIAAMYDISPLSPAELRILTNLAVLPPEQISFAQLAALLELDESDEDVLNDLYRKGWIDLRKKEDLVVKISPVVQAVILRKNEENLFETCRPFITHLTTRFELLNHTAVQEFAEWTRHLILTLKMEEDEMAYLSLKLADFYRETGNLELAISFVQKSSSIYQKTDNSYNYSVCLERLGSIHQALGKTDQALDFFQKDLQVTEELYRDNPKNESLKNGLAISYQKLGSIHQALGKTDQALDFFQKETDLFEELYRDNPKNESLKNGLAISYSKLGEIHQALGKTDQALDFFQKETDLFEELYRDNPKNESLKNGLAISYEKLGEIHQALGKTDQALDFFQKETDLFEELYRDNPKNESLKNGLAISYSKLGSIHQALGKTDQALDFFQKYNQVTEELYRDNPKNESLKNGLAISYEKLGSIHQALGKTDQALDFFQKDLQVTEELYRDNPKNESLKNGLAISYEKLGSIHQALGKTDQALDFFQKYNQVTEELYRDNPKNVNLIYGLATSYIWIGWQYEKSGIPDKARAYYQKALPLLENLYQSTPIPLYLRQLNWVKAALERVQHGLFN</sequence>
<dbReference type="Pfam" id="PF00931">
    <property type="entry name" value="NB-ARC"/>
    <property type="match status" value="1"/>
</dbReference>
<evidence type="ECO:0000256" key="2">
    <source>
        <dbReference type="ARBA" id="ARBA00022803"/>
    </source>
</evidence>
<keyword evidence="6" id="KW-1185">Reference proteome</keyword>
<dbReference type="SMART" id="SM00028">
    <property type="entry name" value="TPR"/>
    <property type="match status" value="9"/>
</dbReference>
<keyword evidence="2 3" id="KW-0802">TPR repeat</keyword>
<comment type="caution">
    <text evidence="5">The sequence shown here is derived from an EMBL/GenBank/DDBJ whole genome shotgun (WGS) entry which is preliminary data.</text>
</comment>
<dbReference type="Pfam" id="PF13424">
    <property type="entry name" value="TPR_12"/>
    <property type="match status" value="3"/>
</dbReference>
<proteinExistence type="predicted"/>
<feature type="repeat" description="TPR" evidence="3">
    <location>
        <begin position="720"/>
        <end position="753"/>
    </location>
</feature>
<accession>A0A368JVD6</accession>
<dbReference type="InterPro" id="IPR011990">
    <property type="entry name" value="TPR-like_helical_dom_sf"/>
</dbReference>
<feature type="repeat" description="TPR" evidence="3">
    <location>
        <begin position="768"/>
        <end position="801"/>
    </location>
</feature>
<keyword evidence="1" id="KW-0677">Repeat</keyword>
<feature type="repeat" description="TPR" evidence="3">
    <location>
        <begin position="912"/>
        <end position="945"/>
    </location>
</feature>
<evidence type="ECO:0000256" key="3">
    <source>
        <dbReference type="PROSITE-ProRule" id="PRU00339"/>
    </source>
</evidence>
<dbReference type="Pfam" id="PF13181">
    <property type="entry name" value="TPR_8"/>
    <property type="match status" value="1"/>
</dbReference>
<dbReference type="EMBL" id="QOWE01000001">
    <property type="protein sequence ID" value="RCR71432.1"/>
    <property type="molecule type" value="Genomic_DNA"/>
</dbReference>
<evidence type="ECO:0000256" key="1">
    <source>
        <dbReference type="ARBA" id="ARBA00022737"/>
    </source>
</evidence>
<feature type="repeat" description="TPR" evidence="3">
    <location>
        <begin position="816"/>
        <end position="849"/>
    </location>
</feature>
<protein>
    <recommendedName>
        <fullName evidence="4">NB-ARC domain-containing protein</fullName>
    </recommendedName>
</protein>
<dbReference type="InterPro" id="IPR027417">
    <property type="entry name" value="P-loop_NTPase"/>
</dbReference>
<evidence type="ECO:0000313" key="5">
    <source>
        <dbReference type="EMBL" id="RCR71432.1"/>
    </source>
</evidence>
<feature type="repeat" description="TPR" evidence="3">
    <location>
        <begin position="864"/>
        <end position="897"/>
    </location>
</feature>
<feature type="repeat" description="TPR" evidence="3">
    <location>
        <begin position="960"/>
        <end position="993"/>
    </location>
</feature>
<dbReference type="PROSITE" id="PS50005">
    <property type="entry name" value="TPR"/>
    <property type="match status" value="7"/>
</dbReference>
<dbReference type="PANTHER" id="PTHR45641">
    <property type="entry name" value="TETRATRICOPEPTIDE REPEAT PROTEIN (AFU_ORTHOLOGUE AFUA_6G03870)"/>
    <property type="match status" value="1"/>
</dbReference>
<organism evidence="5 6">
    <name type="scientific">Larkinella punicea</name>
    <dbReference type="NCBI Taxonomy" id="2315727"/>
    <lineage>
        <taxon>Bacteria</taxon>
        <taxon>Pseudomonadati</taxon>
        <taxon>Bacteroidota</taxon>
        <taxon>Cytophagia</taxon>
        <taxon>Cytophagales</taxon>
        <taxon>Spirosomataceae</taxon>
        <taxon>Larkinella</taxon>
    </lineage>
</organism>
<feature type="domain" description="NB-ARC" evidence="4">
    <location>
        <begin position="325"/>
        <end position="465"/>
    </location>
</feature>
<dbReference type="SUPFAM" id="SSF52540">
    <property type="entry name" value="P-loop containing nucleoside triphosphate hydrolases"/>
    <property type="match status" value="1"/>
</dbReference>
<feature type="repeat" description="TPR" evidence="3">
    <location>
        <begin position="1008"/>
        <end position="1041"/>
    </location>
</feature>
<dbReference type="OrthoDB" id="940757at2"/>
<dbReference type="InterPro" id="IPR019734">
    <property type="entry name" value="TPR_rpt"/>
</dbReference>
<dbReference type="RefSeq" id="WP_114403963.1">
    <property type="nucleotide sequence ID" value="NZ_QOWE01000001.1"/>
</dbReference>
<dbReference type="Gene3D" id="1.25.40.10">
    <property type="entry name" value="Tetratricopeptide repeat domain"/>
    <property type="match status" value="3"/>
</dbReference>
<evidence type="ECO:0000313" key="6">
    <source>
        <dbReference type="Proteomes" id="UP000253383"/>
    </source>
</evidence>
<dbReference type="Proteomes" id="UP000253383">
    <property type="component" value="Unassembled WGS sequence"/>
</dbReference>
<dbReference type="GO" id="GO:0043531">
    <property type="term" value="F:ADP binding"/>
    <property type="evidence" value="ECO:0007669"/>
    <property type="project" value="InterPro"/>
</dbReference>
<dbReference type="SUPFAM" id="SSF48452">
    <property type="entry name" value="TPR-like"/>
    <property type="match status" value="1"/>
</dbReference>
<dbReference type="Gene3D" id="3.40.50.300">
    <property type="entry name" value="P-loop containing nucleotide triphosphate hydrolases"/>
    <property type="match status" value="1"/>
</dbReference>
<name>A0A368JVD6_9BACT</name>
<dbReference type="InterPro" id="IPR002182">
    <property type="entry name" value="NB-ARC"/>
</dbReference>
<evidence type="ECO:0000259" key="4">
    <source>
        <dbReference type="Pfam" id="PF00931"/>
    </source>
</evidence>
<gene>
    <name evidence="5" type="ORF">DUE52_00390</name>
</gene>
<reference evidence="5 6" key="1">
    <citation type="submission" date="2018-07" db="EMBL/GenBank/DDBJ databases">
        <title>Genome analysis of Larkinella rosea.</title>
        <authorList>
            <person name="Zhou Z."/>
            <person name="Wang G."/>
        </authorList>
    </citation>
    <scope>NUCLEOTIDE SEQUENCE [LARGE SCALE GENOMIC DNA]</scope>
    <source>
        <strain evidence="6">zzj9</strain>
    </source>
</reference>
<dbReference type="PANTHER" id="PTHR45641:SF19">
    <property type="entry name" value="NEPHROCYSTIN-3"/>
    <property type="match status" value="1"/>
</dbReference>